<organism evidence="9 10">
    <name type="scientific">Desulfolutivibrio sulfodismutans</name>
    <dbReference type="NCBI Taxonomy" id="63561"/>
    <lineage>
        <taxon>Bacteria</taxon>
        <taxon>Pseudomonadati</taxon>
        <taxon>Thermodesulfobacteriota</taxon>
        <taxon>Desulfovibrionia</taxon>
        <taxon>Desulfovibrionales</taxon>
        <taxon>Desulfovibrionaceae</taxon>
        <taxon>Desulfolutivibrio</taxon>
    </lineage>
</organism>
<sequence length="378" mass="43713">MSVHVRGNSWFVRYRDTNKIQQQKHFGVGPKAKAKAEAYDLEIRLLKKRGHNPQGVQDKEMNIQDLYNAYIKDYEQLGRSQTQIRNLNYFFNNKVFPDFPKKTIQKLTHDDMLNFAIKYKDLSQSTRNRYFMYLKALFNFGIRHELIKNNPLKHWKKPKEEPKKFQINDDDLGIILKHSMPHLKLALQLCFYFGLRPGASELFNIKWKDIDFDENVLNIFSSKTKTSRKIPIPDNFRTKLSIAKKSSHTEYVIEYKGKPVKSLRRSFASAVKKAGITYPVRLYDLRHLYATTLLNSGADLAAVSSMMGHSAVTVTANVYYQSMSKERVRAANLLPQLHEGGKKIARESSNAPLPTGTNHPKKKSKKFKVANVGRIDKE</sequence>
<feature type="compositionally biased region" description="Polar residues" evidence="6">
    <location>
        <begin position="347"/>
        <end position="358"/>
    </location>
</feature>
<dbReference type="Gene3D" id="1.10.443.10">
    <property type="entry name" value="Intergrase catalytic core"/>
    <property type="match status" value="1"/>
</dbReference>
<comment type="caution">
    <text evidence="9">The sequence shown here is derived from an EMBL/GenBank/DDBJ whole genome shotgun (WGS) entry which is preliminary data.</text>
</comment>
<dbReference type="InterPro" id="IPR013762">
    <property type="entry name" value="Integrase-like_cat_sf"/>
</dbReference>
<dbReference type="Pfam" id="PF00589">
    <property type="entry name" value="Phage_integrase"/>
    <property type="match status" value="1"/>
</dbReference>
<keyword evidence="10" id="KW-1185">Reference proteome</keyword>
<dbReference type="PROSITE" id="PS51900">
    <property type="entry name" value="CB"/>
    <property type="match status" value="1"/>
</dbReference>
<evidence type="ECO:0000256" key="6">
    <source>
        <dbReference type="SAM" id="MobiDB-lite"/>
    </source>
</evidence>
<dbReference type="InterPro" id="IPR010998">
    <property type="entry name" value="Integrase_recombinase_N"/>
</dbReference>
<evidence type="ECO:0000256" key="2">
    <source>
        <dbReference type="ARBA" id="ARBA00022908"/>
    </source>
</evidence>
<dbReference type="RefSeq" id="WP_163300665.1">
    <property type="nucleotide sequence ID" value="NZ_JAAGRQ010000007.1"/>
</dbReference>
<dbReference type="Gene3D" id="1.10.150.130">
    <property type="match status" value="1"/>
</dbReference>
<gene>
    <name evidence="9" type="ORF">G3N56_02475</name>
</gene>
<evidence type="ECO:0000313" key="9">
    <source>
        <dbReference type="EMBL" id="NDY55608.1"/>
    </source>
</evidence>
<dbReference type="PANTHER" id="PTHR30629:SF2">
    <property type="entry name" value="PROPHAGE INTEGRASE INTS-RELATED"/>
    <property type="match status" value="1"/>
</dbReference>
<dbReference type="EMBL" id="JAAGRQ010000007">
    <property type="protein sequence ID" value="NDY55608.1"/>
    <property type="molecule type" value="Genomic_DNA"/>
</dbReference>
<name>A0A7K3NHE1_9BACT</name>
<evidence type="ECO:0000313" key="10">
    <source>
        <dbReference type="Proteomes" id="UP000469724"/>
    </source>
</evidence>
<evidence type="ECO:0000256" key="3">
    <source>
        <dbReference type="ARBA" id="ARBA00023125"/>
    </source>
</evidence>
<dbReference type="GO" id="GO:0015074">
    <property type="term" value="P:DNA integration"/>
    <property type="evidence" value="ECO:0007669"/>
    <property type="project" value="UniProtKB-KW"/>
</dbReference>
<dbReference type="CDD" id="cd00796">
    <property type="entry name" value="INT_Rci_Hp1_C"/>
    <property type="match status" value="1"/>
</dbReference>
<evidence type="ECO:0000256" key="4">
    <source>
        <dbReference type="ARBA" id="ARBA00023172"/>
    </source>
</evidence>
<dbReference type="GO" id="GO:0006310">
    <property type="term" value="P:DNA recombination"/>
    <property type="evidence" value="ECO:0007669"/>
    <property type="project" value="UniProtKB-KW"/>
</dbReference>
<dbReference type="GO" id="GO:0003677">
    <property type="term" value="F:DNA binding"/>
    <property type="evidence" value="ECO:0007669"/>
    <property type="project" value="UniProtKB-UniRule"/>
</dbReference>
<evidence type="ECO:0000256" key="5">
    <source>
        <dbReference type="PROSITE-ProRule" id="PRU01248"/>
    </source>
</evidence>
<feature type="domain" description="Tyr recombinase" evidence="7">
    <location>
        <begin position="160"/>
        <end position="333"/>
    </location>
</feature>
<dbReference type="PANTHER" id="PTHR30629">
    <property type="entry name" value="PROPHAGE INTEGRASE"/>
    <property type="match status" value="1"/>
</dbReference>
<dbReference type="InterPro" id="IPR044068">
    <property type="entry name" value="CB"/>
</dbReference>
<feature type="domain" description="Core-binding (CB)" evidence="8">
    <location>
        <begin position="61"/>
        <end position="142"/>
    </location>
</feature>
<keyword evidence="3 5" id="KW-0238">DNA-binding</keyword>
<evidence type="ECO:0000259" key="8">
    <source>
        <dbReference type="PROSITE" id="PS51900"/>
    </source>
</evidence>
<keyword evidence="2" id="KW-0229">DNA integration</keyword>
<dbReference type="AlphaFoldDB" id="A0A7K3NHE1"/>
<comment type="similarity">
    <text evidence="1">Belongs to the 'phage' integrase family.</text>
</comment>
<reference evidence="9 10" key="1">
    <citation type="submission" date="2020-02" db="EMBL/GenBank/DDBJ databases">
        <title>Comparative genomics of sulfur disproportionating microorganisms.</title>
        <authorList>
            <person name="Ward L.M."/>
            <person name="Bertran E."/>
            <person name="Johnston D.T."/>
        </authorList>
    </citation>
    <scope>NUCLEOTIDE SEQUENCE [LARGE SCALE GENOMIC DNA]</scope>
    <source>
        <strain evidence="9 10">DSM 3696</strain>
    </source>
</reference>
<dbReference type="InterPro" id="IPR011010">
    <property type="entry name" value="DNA_brk_join_enz"/>
</dbReference>
<keyword evidence="4" id="KW-0233">DNA recombination</keyword>
<evidence type="ECO:0000259" key="7">
    <source>
        <dbReference type="PROSITE" id="PS51898"/>
    </source>
</evidence>
<feature type="region of interest" description="Disordered" evidence="6">
    <location>
        <begin position="341"/>
        <end position="378"/>
    </location>
</feature>
<accession>A0A7K3NHE1</accession>
<protein>
    <submittedName>
        <fullName evidence="9">Tyrosine-type recombinase/integrase</fullName>
    </submittedName>
</protein>
<proteinExistence type="inferred from homology"/>
<dbReference type="InterPro" id="IPR050808">
    <property type="entry name" value="Phage_Integrase"/>
</dbReference>
<dbReference type="PROSITE" id="PS51898">
    <property type="entry name" value="TYR_RECOMBINASE"/>
    <property type="match status" value="1"/>
</dbReference>
<feature type="compositionally biased region" description="Basic residues" evidence="6">
    <location>
        <begin position="359"/>
        <end position="368"/>
    </location>
</feature>
<dbReference type="Proteomes" id="UP000469724">
    <property type="component" value="Unassembled WGS sequence"/>
</dbReference>
<dbReference type="SUPFAM" id="SSF56349">
    <property type="entry name" value="DNA breaking-rejoining enzymes"/>
    <property type="match status" value="1"/>
</dbReference>
<dbReference type="InterPro" id="IPR002104">
    <property type="entry name" value="Integrase_catalytic"/>
</dbReference>
<evidence type="ECO:0000256" key="1">
    <source>
        <dbReference type="ARBA" id="ARBA00008857"/>
    </source>
</evidence>